<feature type="region of interest" description="Disordered" evidence="13">
    <location>
        <begin position="1078"/>
        <end position="1164"/>
    </location>
</feature>
<feature type="compositionally biased region" description="Low complexity" evidence="13">
    <location>
        <begin position="304"/>
        <end position="318"/>
    </location>
</feature>
<dbReference type="RefSeq" id="XP_028478027.1">
    <property type="nucleotide sequence ID" value="XM_028621575.1"/>
</dbReference>
<feature type="compositionally biased region" description="Polar residues" evidence="13">
    <location>
        <begin position="25"/>
        <end position="48"/>
    </location>
</feature>
<comment type="subunit">
    <text evidence="1">Homodimer.</text>
</comment>
<feature type="compositionally biased region" description="Basic and acidic residues" evidence="13">
    <location>
        <begin position="1"/>
        <end position="10"/>
    </location>
</feature>
<dbReference type="InterPro" id="IPR005467">
    <property type="entry name" value="His_kinase_dom"/>
</dbReference>
<dbReference type="STRING" id="105984.A0A427Y0D8"/>
<keyword evidence="7 18" id="KW-0418">Kinase</keyword>
<keyword evidence="11" id="KW-0675">Receptor</keyword>
<dbReference type="PROSITE" id="PS50112">
    <property type="entry name" value="PAS"/>
    <property type="match status" value="1"/>
</dbReference>
<dbReference type="InterPro" id="IPR003018">
    <property type="entry name" value="GAF"/>
</dbReference>
<evidence type="ECO:0000256" key="1">
    <source>
        <dbReference type="ARBA" id="ARBA00011738"/>
    </source>
</evidence>
<dbReference type="InterPro" id="IPR000014">
    <property type="entry name" value="PAS"/>
</dbReference>
<keyword evidence="2" id="KW-0600">Photoreceptor protein</keyword>
<dbReference type="CDD" id="cd17546">
    <property type="entry name" value="REC_hyHK_CKI1_RcsC-like"/>
    <property type="match status" value="1"/>
</dbReference>
<dbReference type="SMART" id="SM00448">
    <property type="entry name" value="REC"/>
    <property type="match status" value="1"/>
</dbReference>
<evidence type="ECO:0000256" key="2">
    <source>
        <dbReference type="ARBA" id="ARBA00022543"/>
    </source>
</evidence>
<dbReference type="Proteomes" id="UP000279236">
    <property type="component" value="Unassembled WGS sequence"/>
</dbReference>
<dbReference type="Gene3D" id="1.10.287.130">
    <property type="match status" value="1"/>
</dbReference>
<dbReference type="SUPFAM" id="SSF55781">
    <property type="entry name" value="GAF domain-like"/>
    <property type="match status" value="2"/>
</dbReference>
<sequence length="1334" mass="147244">MSDPNVHDSSPDLFARHNPFRHEQSPQGSEESDSPSTAVSVTEGSSQPGEGESDRLDQFTSRFKHVQLDGGHFVAVNRKGDMMRCEDEPITTPGAVQGFGVLIVLDVNDQTGALVVRQVSENSTELLGLSPQYLFGLSCFSKILVADEEDTLRDALETLEDPNDVVDMEEFQGPQVLRLSGFGEPGSDAAGNGQANIRGSRLRREWSCWVAASRPTQKDWRRTDERGMQLQRPHLVILEFEHERDNYNPLTQPLDFAENSASWVATSSDSVHTHANKSESNPSPKQQEAQFHFRPPAISRQLSKDASSSDLASVSANSRQWASTGSVGGSHPNGLDGHDMEPPLETILDSTTNHAKPLRALHGMRYGPGSSGQRPQRAPGIFRPDRRQPRSSSHRSDALDVFAVQAQINEQLDKAADLDAFLKITVGLIQDLTRFHRVLVYQFDKEMNGEVVTELVEWEKTTDLYNGLRFPAADIPQQAREMYKVNKVRFLYDRSQQTARLVLRNKEDLEHPLDMTHCFLRAMSPIHIRYLANMKVRSSMSVSIMAFGKLWGLIACHSYGKHGMRVSFPVRQMLRVLSDQISRGVERLSYAQRLKNRQPLQSLASFASLDRNPHSWLGDDKSDSSKGYIVSNADQLLALFKADSGLLVINKGCKLLGHSQQAHSMLEAAEFLRVAKYTDICSSDHLSKDFPDIKIPTTHDAIAGMLYIPLTEDAGQDFIVLFRKAWIHEIKWAGRPYKDEHARLNASLEPRKSFKTWTETVTGKSKPWTDDQLDSASVLSLVYGKFIHVWRERQHSMMSSQLTAILLSNTSHAVRTPLSQIINTLELALAGNIDGETRDMLENSHQASRALLFHVHDLLDLTRVETGNETAFNDPFDLKQTIISTVRLYQTETIRRGIEFRVTVSDDLPPIVVGDSRKMRTVISNLVANAVEYTTHGMVEVACHLAPQQDGSPCVSNPDKRTEVAIEIVVSDTGIGIPPAKLEKIFVTLEGAEDGTEGGVGLGLAVVARIVEQLSGQLRAESEVGTGSKFFFTVNMGVHGESAAQALPSSLSALVQGRKPSGGVAGKLLLLDPLLSGSTGRSSGSTVTIGPKSLVSRLSSGPATTSESSRSTEKVLSPNHSPRQSPRQSSADRSQTPLAVPTTSPSLPIRLPRPETPTRSTVGPKGQPILRILVVEDDIINSQILQRRLRMDKHTVMAVENGQEAVTLLASDWDIDVVLMDIQMPIMDGWEAAREIRALEERGVAGSGQEGIDPLRIDGRIPIFAVSASLLENERDKMATHFDGWLLKPLNFPRVRTLLAGLLDEEKRNTEVYRSGSWEKGGYLRVAPGAPAPP</sequence>
<dbReference type="InterPro" id="IPR036097">
    <property type="entry name" value="HisK_dim/P_sf"/>
</dbReference>
<evidence type="ECO:0000256" key="5">
    <source>
        <dbReference type="ARBA" id="ARBA00022679"/>
    </source>
</evidence>
<dbReference type="SUPFAM" id="SSF52172">
    <property type="entry name" value="CheY-like"/>
    <property type="match status" value="1"/>
</dbReference>
<feature type="region of interest" description="Disordered" evidence="13">
    <location>
        <begin position="1"/>
        <end position="55"/>
    </location>
</feature>
<evidence type="ECO:0000256" key="11">
    <source>
        <dbReference type="ARBA" id="ARBA00023170"/>
    </source>
</evidence>
<feature type="compositionally biased region" description="Polar residues" evidence="13">
    <location>
        <begin position="278"/>
        <end position="289"/>
    </location>
</feature>
<dbReference type="Gene3D" id="3.30.450.270">
    <property type="match status" value="1"/>
</dbReference>
<feature type="domain" description="Histidine kinase" evidence="15">
    <location>
        <begin position="809"/>
        <end position="1038"/>
    </location>
</feature>
<feature type="region of interest" description="Disordered" evidence="13">
    <location>
        <begin position="267"/>
        <end position="345"/>
    </location>
</feature>
<comment type="caution">
    <text evidence="18">The sequence shown here is derived from an EMBL/GenBank/DDBJ whole genome shotgun (WGS) entry which is preliminary data.</text>
</comment>
<evidence type="ECO:0000313" key="18">
    <source>
        <dbReference type="EMBL" id="RSH84579.1"/>
    </source>
</evidence>
<dbReference type="Gene3D" id="3.30.450.20">
    <property type="entry name" value="PAS domain"/>
    <property type="match status" value="2"/>
</dbReference>
<dbReference type="SUPFAM" id="SSF55785">
    <property type="entry name" value="PYP-like sensor domain (PAS domain)"/>
    <property type="match status" value="1"/>
</dbReference>
<dbReference type="PROSITE" id="PS50109">
    <property type="entry name" value="HIS_KIN"/>
    <property type="match status" value="1"/>
</dbReference>
<evidence type="ECO:0000256" key="10">
    <source>
        <dbReference type="ARBA" id="ARBA00023012"/>
    </source>
</evidence>
<organism evidence="18 19">
    <name type="scientific">Apiotrichum porosum</name>
    <dbReference type="NCBI Taxonomy" id="105984"/>
    <lineage>
        <taxon>Eukaryota</taxon>
        <taxon>Fungi</taxon>
        <taxon>Dikarya</taxon>
        <taxon>Basidiomycota</taxon>
        <taxon>Agaricomycotina</taxon>
        <taxon>Tremellomycetes</taxon>
        <taxon>Trichosporonales</taxon>
        <taxon>Trichosporonaceae</taxon>
        <taxon>Apiotrichum</taxon>
    </lineage>
</organism>
<dbReference type="InterPro" id="IPR043150">
    <property type="entry name" value="Phytochrome_PHY_sf"/>
</dbReference>
<keyword evidence="5" id="KW-0808">Transferase</keyword>
<keyword evidence="9" id="KW-0157">Chromophore</keyword>
<dbReference type="InterPro" id="IPR003594">
    <property type="entry name" value="HATPase_dom"/>
</dbReference>
<protein>
    <submittedName>
        <fullName evidence="18">Light-sensor Protein kinase</fullName>
    </submittedName>
</protein>
<evidence type="ECO:0000256" key="12">
    <source>
        <dbReference type="PROSITE-ProRule" id="PRU00169"/>
    </source>
</evidence>
<accession>A0A427Y0D8</accession>
<dbReference type="InterPro" id="IPR003661">
    <property type="entry name" value="HisK_dim/P_dom"/>
</dbReference>
<dbReference type="GeneID" id="39590645"/>
<dbReference type="PROSITE" id="PS50046">
    <property type="entry name" value="PHYTOCHROME_2"/>
    <property type="match status" value="1"/>
</dbReference>
<evidence type="ECO:0000259" key="16">
    <source>
        <dbReference type="PROSITE" id="PS50110"/>
    </source>
</evidence>
<dbReference type="GO" id="GO:0006355">
    <property type="term" value="P:regulation of DNA-templated transcription"/>
    <property type="evidence" value="ECO:0007669"/>
    <property type="project" value="InterPro"/>
</dbReference>
<feature type="domain" description="Phytochrome chromophore attachment site" evidence="14">
    <location>
        <begin position="417"/>
        <end position="579"/>
    </location>
</feature>
<keyword evidence="10" id="KW-0902">Two-component regulatory system</keyword>
<name>A0A427Y0D8_9TREE</name>
<dbReference type="SMART" id="SM00387">
    <property type="entry name" value="HATPase_c"/>
    <property type="match status" value="1"/>
</dbReference>
<dbReference type="InterPro" id="IPR029016">
    <property type="entry name" value="GAF-like_dom_sf"/>
</dbReference>
<feature type="compositionally biased region" description="Low complexity" evidence="13">
    <location>
        <begin position="1078"/>
        <end position="1088"/>
    </location>
</feature>
<dbReference type="Pfam" id="PF00072">
    <property type="entry name" value="Response_reg"/>
    <property type="match status" value="1"/>
</dbReference>
<keyword evidence="4" id="KW-0716">Sensory transduction</keyword>
<keyword evidence="6" id="KW-0547">Nucleotide-binding</keyword>
<evidence type="ECO:0000256" key="8">
    <source>
        <dbReference type="ARBA" id="ARBA00022840"/>
    </source>
</evidence>
<dbReference type="PANTHER" id="PTHR43065">
    <property type="entry name" value="SENSOR HISTIDINE KINASE"/>
    <property type="match status" value="1"/>
</dbReference>
<evidence type="ECO:0000256" key="3">
    <source>
        <dbReference type="ARBA" id="ARBA00022553"/>
    </source>
</evidence>
<dbReference type="InterPro" id="IPR001789">
    <property type="entry name" value="Sig_transdc_resp-reg_receiver"/>
</dbReference>
<dbReference type="GO" id="GO:0000155">
    <property type="term" value="F:phosphorelay sensor kinase activity"/>
    <property type="evidence" value="ECO:0007669"/>
    <property type="project" value="InterPro"/>
</dbReference>
<dbReference type="Pfam" id="PF00512">
    <property type="entry name" value="HisKA"/>
    <property type="match status" value="1"/>
</dbReference>
<dbReference type="Pfam" id="PF01590">
    <property type="entry name" value="GAF"/>
    <property type="match status" value="1"/>
</dbReference>
<dbReference type="SMART" id="SM00388">
    <property type="entry name" value="HisKA"/>
    <property type="match status" value="1"/>
</dbReference>
<evidence type="ECO:0000259" key="14">
    <source>
        <dbReference type="PROSITE" id="PS50046"/>
    </source>
</evidence>
<feature type="domain" description="PAS" evidence="17">
    <location>
        <begin position="109"/>
        <end position="163"/>
    </location>
</feature>
<dbReference type="Pfam" id="PF00360">
    <property type="entry name" value="PHY"/>
    <property type="match status" value="1"/>
</dbReference>
<dbReference type="Gene3D" id="3.30.450.40">
    <property type="match status" value="1"/>
</dbReference>
<dbReference type="InterPro" id="IPR035965">
    <property type="entry name" value="PAS-like_dom_sf"/>
</dbReference>
<dbReference type="SMART" id="SM00065">
    <property type="entry name" value="GAF"/>
    <property type="match status" value="1"/>
</dbReference>
<dbReference type="InterPro" id="IPR001294">
    <property type="entry name" value="Phytochrome"/>
</dbReference>
<dbReference type="PROSITE" id="PS50110">
    <property type="entry name" value="RESPONSE_REGULATORY"/>
    <property type="match status" value="1"/>
</dbReference>
<dbReference type="Pfam" id="PF08446">
    <property type="entry name" value="PAS_2"/>
    <property type="match status" value="1"/>
</dbReference>
<dbReference type="InterPro" id="IPR016132">
    <property type="entry name" value="Phyto_chromo_attachment"/>
</dbReference>
<feature type="region of interest" description="Disordered" evidence="13">
    <location>
        <begin position="361"/>
        <end position="398"/>
    </location>
</feature>
<dbReference type="SUPFAM" id="SSF47384">
    <property type="entry name" value="Homodimeric domain of signal transducing histidine kinase"/>
    <property type="match status" value="1"/>
</dbReference>
<dbReference type="PRINTS" id="PR01033">
    <property type="entry name" value="PHYTOCHROME"/>
</dbReference>
<dbReference type="GO" id="GO:0009881">
    <property type="term" value="F:photoreceptor activity"/>
    <property type="evidence" value="ECO:0007669"/>
    <property type="project" value="UniProtKB-KW"/>
</dbReference>
<evidence type="ECO:0000256" key="7">
    <source>
        <dbReference type="ARBA" id="ARBA00022777"/>
    </source>
</evidence>
<evidence type="ECO:0000259" key="17">
    <source>
        <dbReference type="PROSITE" id="PS50112"/>
    </source>
</evidence>
<gene>
    <name evidence="18" type="primary">PHY1</name>
    <name evidence="18" type="ORF">EHS24_006102</name>
</gene>
<dbReference type="Pfam" id="PF02518">
    <property type="entry name" value="HATPase_c"/>
    <property type="match status" value="1"/>
</dbReference>
<dbReference type="GO" id="GO:0009584">
    <property type="term" value="P:detection of visible light"/>
    <property type="evidence" value="ECO:0007669"/>
    <property type="project" value="InterPro"/>
</dbReference>
<evidence type="ECO:0000256" key="6">
    <source>
        <dbReference type="ARBA" id="ARBA00022741"/>
    </source>
</evidence>
<dbReference type="GO" id="GO:0005524">
    <property type="term" value="F:ATP binding"/>
    <property type="evidence" value="ECO:0007669"/>
    <property type="project" value="UniProtKB-KW"/>
</dbReference>
<dbReference type="EMBL" id="RSCE01000003">
    <property type="protein sequence ID" value="RSH84579.1"/>
    <property type="molecule type" value="Genomic_DNA"/>
</dbReference>
<feature type="modified residue" description="4-aspartylphosphate" evidence="12">
    <location>
        <position position="1221"/>
    </location>
</feature>
<dbReference type="InterPro" id="IPR013515">
    <property type="entry name" value="Phytochrome_cen-reg"/>
</dbReference>
<feature type="compositionally biased region" description="Polar residues" evidence="13">
    <location>
        <begin position="1096"/>
        <end position="1109"/>
    </location>
</feature>
<dbReference type="Gene3D" id="3.30.565.10">
    <property type="entry name" value="Histidine kinase-like ATPase, C-terminal domain"/>
    <property type="match status" value="1"/>
</dbReference>
<feature type="compositionally biased region" description="Polar residues" evidence="13">
    <location>
        <begin position="1118"/>
        <end position="1146"/>
    </location>
</feature>
<dbReference type="CDD" id="cd00082">
    <property type="entry name" value="HisKA"/>
    <property type="match status" value="1"/>
</dbReference>
<evidence type="ECO:0000256" key="9">
    <source>
        <dbReference type="ARBA" id="ARBA00022991"/>
    </source>
</evidence>
<dbReference type="InterPro" id="IPR011006">
    <property type="entry name" value="CheY-like_superfamily"/>
</dbReference>
<feature type="domain" description="Response regulatory" evidence="16">
    <location>
        <begin position="1171"/>
        <end position="1303"/>
    </location>
</feature>
<evidence type="ECO:0000313" key="19">
    <source>
        <dbReference type="Proteomes" id="UP000279236"/>
    </source>
</evidence>
<reference evidence="18 19" key="1">
    <citation type="submission" date="2018-11" db="EMBL/GenBank/DDBJ databases">
        <title>Genome sequence of Apiotrichum porosum DSM 27194.</title>
        <authorList>
            <person name="Aliyu H."/>
            <person name="Gorte O."/>
            <person name="Ochsenreither K."/>
        </authorList>
    </citation>
    <scope>NUCLEOTIDE SEQUENCE [LARGE SCALE GENOMIC DNA]</scope>
    <source>
        <strain evidence="18 19">DSM 27194</strain>
    </source>
</reference>
<evidence type="ECO:0000256" key="4">
    <source>
        <dbReference type="ARBA" id="ARBA00022606"/>
    </source>
</evidence>
<dbReference type="Gene3D" id="3.40.50.2300">
    <property type="match status" value="1"/>
</dbReference>
<evidence type="ECO:0000259" key="15">
    <source>
        <dbReference type="PROSITE" id="PS50109"/>
    </source>
</evidence>
<keyword evidence="3 12" id="KW-0597">Phosphoprotein</keyword>
<keyword evidence="19" id="KW-1185">Reference proteome</keyword>
<dbReference type="OrthoDB" id="2015534at2759"/>
<dbReference type="InterPro" id="IPR013654">
    <property type="entry name" value="PAS_2"/>
</dbReference>
<feature type="compositionally biased region" description="Basic and acidic residues" evidence="13">
    <location>
        <begin position="383"/>
        <end position="398"/>
    </location>
</feature>
<keyword evidence="8" id="KW-0067">ATP-binding</keyword>
<dbReference type="InterPro" id="IPR036890">
    <property type="entry name" value="HATPase_C_sf"/>
</dbReference>
<dbReference type="SUPFAM" id="SSF55874">
    <property type="entry name" value="ATPase domain of HSP90 chaperone/DNA topoisomerase II/histidine kinase"/>
    <property type="match status" value="1"/>
</dbReference>
<evidence type="ECO:0000256" key="13">
    <source>
        <dbReference type="SAM" id="MobiDB-lite"/>
    </source>
</evidence>
<proteinExistence type="predicted"/>
<dbReference type="PANTHER" id="PTHR43065:SF10">
    <property type="entry name" value="PEROXIDE STRESS-ACTIVATED HISTIDINE KINASE MAK3"/>
    <property type="match status" value="1"/>
</dbReference>